<feature type="region of interest" description="Disordered" evidence="2">
    <location>
        <begin position="1058"/>
        <end position="1079"/>
    </location>
</feature>
<evidence type="ECO:0000256" key="1">
    <source>
        <dbReference type="ARBA" id="ARBA00022884"/>
    </source>
</evidence>
<feature type="compositionally biased region" description="Polar residues" evidence="2">
    <location>
        <begin position="1"/>
        <end position="22"/>
    </location>
</feature>
<feature type="compositionally biased region" description="Pro residues" evidence="2">
    <location>
        <begin position="312"/>
        <end position="325"/>
    </location>
</feature>
<feature type="compositionally biased region" description="Basic and acidic residues" evidence="2">
    <location>
        <begin position="542"/>
        <end position="551"/>
    </location>
</feature>
<feature type="compositionally biased region" description="Basic and acidic residues" evidence="2">
    <location>
        <begin position="337"/>
        <end position="349"/>
    </location>
</feature>
<gene>
    <name evidence="4" type="ORF">DID88_001650</name>
</gene>
<evidence type="ECO:0000256" key="2">
    <source>
        <dbReference type="SAM" id="MobiDB-lite"/>
    </source>
</evidence>
<evidence type="ECO:0000313" key="4">
    <source>
        <dbReference type="EMBL" id="RAL64617.1"/>
    </source>
</evidence>
<feature type="region of interest" description="Disordered" evidence="2">
    <location>
        <begin position="539"/>
        <end position="570"/>
    </location>
</feature>
<dbReference type="InterPro" id="IPR001584">
    <property type="entry name" value="Integrase_cat-core"/>
</dbReference>
<evidence type="ECO:0000259" key="3">
    <source>
        <dbReference type="PROSITE" id="PS50994"/>
    </source>
</evidence>
<accession>A0A395IWD3</accession>
<dbReference type="InterPro" id="IPR036397">
    <property type="entry name" value="RNaseH_sf"/>
</dbReference>
<sequence>MASSVDPQEGTSTNPLQGQDSGYPSLPRVPSLDVISYPDLAFAEEDAEREYEILKRKWRMGIRPEDMVEENVSEYAYFKVQEYEREDLYDEEIFEGFIESFKSFQKDDLKMISINYLYELRAVLRSCGVFVIKSQKGVNVQVSDALWHIMTSSYSEWSDKDIYEALHNKFTTFRSPSIIERIKSNPELLDRASYLQPSPRADTSDRASATRKTPSYGGLKTRLYARPMAARVFSGGRSPQVKQPPESARKPSRRRNPDLIPRTPTGSPRLQPSLFENRPAQTGRFPVNPTVVPPPPSDPSDSHHSSPEGSPRGPPRGPRRPPSGPPDGGDDPQGSEPDDRQPEKKDSNIGRDLSNLARLYTDNEKYSSEDDSFEYKYKIFVSHCSRIDIQPRFYLKAFPTMLTGIALEFYHANLDRLPQTMNDMRLMFETTFEGDEYHRGIMRKWETVALSDVIRKNPDQSVLECFRLMTAELRELYRGLTGDFRTQSILHQKIINSCKDVKACSNALFRPSSEVTGLIEDIRASITTYEYTHPITSSTNFTDRRYRHSADTRSQPRRQFQPSQNAPKRTNTQCYVCKQEGCWSTKHSKEEQEESKRRFKEKTKMEGGRFERKFTQFLVEYEGDHSDDTDDELEMYFKHNDSSENGSTDGKETAMNLFNRSFMYAILGSKVDKSMISTPAESFFNRYNNEKFQGIVIDTGASKWSTVGYGQYQAYKKYVEDIEMDKKRAGVAKVAFGIGKTESIGSISINLPPGKVEFHVVTADTPFLLSLHDMDRLKVYYNNIKDSLVSLTGKHPVRRFEHPILMWNLNMEQFLQESIQDGNCYLTDIEIRRLHRRFGHPSAYKFHRVLQRAGYDDIAQKDLDNLTKFCEHCQKHGKSPGRFKFNLREDAEFNHSIIVDVMYINGKPVLHIVDEGTRFQAAQWLDNVSAKHTWDKLRMCWIDTYIGPPDYIVHDAGKNFVAKEFIDSADAMGTATKSVPVEAHWSVGLVERGHYFIRRAYAIIENEMKDAGISKEMMLQMSVKAVNDSAGPDGITPTLLPKRSAALKKATTEISKLRSERQVSEALKQRNGPSTTPVHDLPPNSLVLVWREGNNRSGQWSGPFTLIGIKDETCTVNLTSGPTEFRSTVVKPFFKEPQESTEDDRSSQELAGVDRRFQELTGVYRRFQELHLLHPLYPFSRSGLMQVVIPEIRQTRAVANAIPLSVSATYVNDDVSLDFTIYLNEDDESATFATTPDTSMMYQESRKKELQGLMESGVFELVKKSDISLETRIFNSRFVDEIKNEGTDKAFPKSRLVVQAWKDQRKEYCFDTVTDYSTPYTQSESDLVRKFFIRPPPELHVPEGYILRVVRPLYGVPEAGNHWFGTYHKHHINELKMMQSTYDPCLLYTDKEDKAFGVVGLQTDDTLIVCNERFAEREEKQLKAAKFMAKDREVLTPDTPLKFNGGVITQHSDGTVSLTQEKQCENLRLVKTVLSDMPGTRGKVRKAATAKDQYVAQRARGAYVATMSQPEASFDLSFAAQITSPKEEDAKALNKRLQWQMDNKTRGLKFVPLDKDSLQIVAFTDASFANNPDLSSQIGYIIALTDKDNKANLIHWSSVKCKRVTRSVLASELYGMTLGFDVSAAIKGTVNSIFKDKDIPLVICTDSRSLYQCLTKLGTTQEKRLMIDVMALRQSYERREIAEIKWIDGESNPADSMTKAKPSQALKDLIDNNRINIKVTEWVERD</sequence>
<comment type="caution">
    <text evidence="4">The sequence shown here is derived from an EMBL/GenBank/DDBJ whole genome shotgun (WGS) entry which is preliminary data.</text>
</comment>
<dbReference type="InterPro" id="IPR012337">
    <property type="entry name" value="RNaseH-like_sf"/>
</dbReference>
<dbReference type="PROSITE" id="PS50994">
    <property type="entry name" value="INTEGRASE"/>
    <property type="match status" value="1"/>
</dbReference>
<protein>
    <recommendedName>
        <fullName evidence="3">Integrase catalytic domain-containing protein</fullName>
    </recommendedName>
</protein>
<keyword evidence="5" id="KW-1185">Reference proteome</keyword>
<reference evidence="4 5" key="1">
    <citation type="submission" date="2018-06" db="EMBL/GenBank/DDBJ databases">
        <title>Genome Sequence of the Brown Rot Fungal Pathogen Monilinia fructigena.</title>
        <authorList>
            <person name="Landi L."/>
            <person name="De Miccolis Angelini R.M."/>
            <person name="Pollastro S."/>
            <person name="Abate D."/>
            <person name="Faretra F."/>
            <person name="Romanazzi G."/>
        </authorList>
    </citation>
    <scope>NUCLEOTIDE SEQUENCE [LARGE SCALE GENOMIC DNA]</scope>
    <source>
        <strain evidence="4 5">Mfrg269</strain>
    </source>
</reference>
<dbReference type="CDD" id="cd09272">
    <property type="entry name" value="RNase_HI_RT_Ty1"/>
    <property type="match status" value="1"/>
</dbReference>
<evidence type="ECO:0000313" key="5">
    <source>
        <dbReference type="Proteomes" id="UP000249056"/>
    </source>
</evidence>
<dbReference type="Gene3D" id="3.30.420.10">
    <property type="entry name" value="Ribonuclease H-like superfamily/Ribonuclease H"/>
    <property type="match status" value="2"/>
</dbReference>
<dbReference type="GO" id="GO:0015074">
    <property type="term" value="P:DNA integration"/>
    <property type="evidence" value="ECO:0007669"/>
    <property type="project" value="InterPro"/>
</dbReference>
<feature type="region of interest" description="Disordered" evidence="2">
    <location>
        <begin position="1"/>
        <end position="27"/>
    </location>
</feature>
<dbReference type="SUPFAM" id="SSF53098">
    <property type="entry name" value="Ribonuclease H-like"/>
    <property type="match status" value="1"/>
</dbReference>
<dbReference type="GO" id="GO:0005634">
    <property type="term" value="C:nucleus"/>
    <property type="evidence" value="ECO:0007669"/>
    <property type="project" value="UniProtKB-ARBA"/>
</dbReference>
<organism evidence="4 5">
    <name type="scientific">Monilinia fructigena</name>
    <dbReference type="NCBI Taxonomy" id="38457"/>
    <lineage>
        <taxon>Eukaryota</taxon>
        <taxon>Fungi</taxon>
        <taxon>Dikarya</taxon>
        <taxon>Ascomycota</taxon>
        <taxon>Pezizomycotina</taxon>
        <taxon>Leotiomycetes</taxon>
        <taxon>Helotiales</taxon>
        <taxon>Sclerotiniaceae</taxon>
        <taxon>Monilinia</taxon>
    </lineage>
</organism>
<dbReference type="Proteomes" id="UP000249056">
    <property type="component" value="Unassembled WGS sequence"/>
</dbReference>
<keyword evidence="1" id="KW-0694">RNA-binding</keyword>
<feature type="region of interest" description="Disordered" evidence="2">
    <location>
        <begin position="191"/>
        <end position="355"/>
    </location>
</feature>
<dbReference type="GO" id="GO:0003723">
    <property type="term" value="F:RNA binding"/>
    <property type="evidence" value="ECO:0007669"/>
    <property type="project" value="UniProtKB-KW"/>
</dbReference>
<feature type="domain" description="Integrase catalytic" evidence="3">
    <location>
        <begin position="876"/>
        <end position="1049"/>
    </location>
</feature>
<name>A0A395IWD3_9HELO</name>
<dbReference type="OrthoDB" id="4258323at2759"/>
<proteinExistence type="predicted"/>
<dbReference type="EMBL" id="QKRW01000013">
    <property type="protein sequence ID" value="RAL64617.1"/>
    <property type="molecule type" value="Genomic_DNA"/>
</dbReference>